<reference evidence="1" key="2">
    <citation type="journal article" date="2015" name="Fish Shellfish Immunol.">
        <title>Early steps in the European eel (Anguilla anguilla)-Vibrio vulnificus interaction in the gills: Role of the RtxA13 toxin.</title>
        <authorList>
            <person name="Callol A."/>
            <person name="Pajuelo D."/>
            <person name="Ebbesson L."/>
            <person name="Teles M."/>
            <person name="MacKenzie S."/>
            <person name="Amaro C."/>
        </authorList>
    </citation>
    <scope>NUCLEOTIDE SEQUENCE</scope>
</reference>
<dbReference type="AlphaFoldDB" id="A0A0E9WPN1"/>
<dbReference type="EMBL" id="GBXM01016270">
    <property type="protein sequence ID" value="JAH92307.1"/>
    <property type="molecule type" value="Transcribed_RNA"/>
</dbReference>
<organism evidence="1">
    <name type="scientific">Anguilla anguilla</name>
    <name type="common">European freshwater eel</name>
    <name type="synonym">Muraena anguilla</name>
    <dbReference type="NCBI Taxonomy" id="7936"/>
    <lineage>
        <taxon>Eukaryota</taxon>
        <taxon>Metazoa</taxon>
        <taxon>Chordata</taxon>
        <taxon>Craniata</taxon>
        <taxon>Vertebrata</taxon>
        <taxon>Euteleostomi</taxon>
        <taxon>Actinopterygii</taxon>
        <taxon>Neopterygii</taxon>
        <taxon>Teleostei</taxon>
        <taxon>Anguilliformes</taxon>
        <taxon>Anguillidae</taxon>
        <taxon>Anguilla</taxon>
    </lineage>
</organism>
<name>A0A0E9WPN1_ANGAN</name>
<evidence type="ECO:0000313" key="1">
    <source>
        <dbReference type="EMBL" id="JAH92307.1"/>
    </source>
</evidence>
<proteinExistence type="predicted"/>
<protein>
    <submittedName>
        <fullName evidence="1">Uncharacterized protein</fullName>
    </submittedName>
</protein>
<reference evidence="1" key="1">
    <citation type="submission" date="2014-11" db="EMBL/GenBank/DDBJ databases">
        <authorList>
            <person name="Amaro Gonzalez C."/>
        </authorList>
    </citation>
    <scope>NUCLEOTIDE SEQUENCE</scope>
</reference>
<sequence length="46" mass="5607">MLVLKFQSKKEKQNKMRKRKIYLNKSCSKKIKLRSKKLVLQKCCIH</sequence>
<accession>A0A0E9WPN1</accession>